<evidence type="ECO:0000256" key="8">
    <source>
        <dbReference type="ARBA" id="ARBA00022777"/>
    </source>
</evidence>
<dbReference type="PROSITE" id="PS00567">
    <property type="entry name" value="PHOSPHORIBULOKINASE"/>
    <property type="match status" value="1"/>
</dbReference>
<accession>A0A1I1URM5</accession>
<keyword evidence="7" id="KW-0547">Nucleotide-binding</keyword>
<keyword evidence="12" id="KW-0812">Transmembrane</keyword>
<evidence type="ECO:0000256" key="12">
    <source>
        <dbReference type="SAM" id="Phobius"/>
    </source>
</evidence>
<feature type="transmembrane region" description="Helical" evidence="12">
    <location>
        <begin position="307"/>
        <end position="325"/>
    </location>
</feature>
<keyword evidence="6" id="KW-0808">Transferase</keyword>
<dbReference type="PANTHER" id="PTHR10285">
    <property type="entry name" value="URIDINE KINASE"/>
    <property type="match status" value="1"/>
</dbReference>
<dbReference type="EMBL" id="FOMH01000011">
    <property type="protein sequence ID" value="SFD73437.1"/>
    <property type="molecule type" value="Genomic_DNA"/>
</dbReference>
<dbReference type="InterPro" id="IPR006083">
    <property type="entry name" value="PRK/URK"/>
</dbReference>
<dbReference type="AlphaFoldDB" id="A0A1I1URM5"/>
<dbReference type="Pfam" id="PF00485">
    <property type="entry name" value="PRK"/>
    <property type="match status" value="1"/>
</dbReference>
<evidence type="ECO:0000256" key="9">
    <source>
        <dbReference type="ARBA" id="ARBA00022840"/>
    </source>
</evidence>
<dbReference type="SUPFAM" id="SSF52540">
    <property type="entry name" value="P-loop containing nucleoside triphosphate hydrolases"/>
    <property type="match status" value="1"/>
</dbReference>
<dbReference type="Proteomes" id="UP000199672">
    <property type="component" value="Unassembled WGS sequence"/>
</dbReference>
<comment type="similarity">
    <text evidence="2 11">Belongs to the phosphoribulokinase family.</text>
</comment>
<comment type="catalytic activity">
    <reaction evidence="10 11">
        <text>D-ribulose 5-phosphate + ATP = D-ribulose 1,5-bisphosphate + ADP + H(+)</text>
        <dbReference type="Rhea" id="RHEA:19365"/>
        <dbReference type="ChEBI" id="CHEBI:15378"/>
        <dbReference type="ChEBI" id="CHEBI:30616"/>
        <dbReference type="ChEBI" id="CHEBI:57870"/>
        <dbReference type="ChEBI" id="CHEBI:58121"/>
        <dbReference type="ChEBI" id="CHEBI:456216"/>
        <dbReference type="EC" id="2.7.1.19"/>
    </reaction>
</comment>
<keyword evidence="15" id="KW-1185">Reference proteome</keyword>
<evidence type="ECO:0000313" key="15">
    <source>
        <dbReference type="Proteomes" id="UP000199672"/>
    </source>
</evidence>
<keyword evidence="8 14" id="KW-0418">Kinase</keyword>
<evidence type="ECO:0000256" key="7">
    <source>
        <dbReference type="ARBA" id="ARBA00022741"/>
    </source>
</evidence>
<evidence type="ECO:0000259" key="13">
    <source>
        <dbReference type="Pfam" id="PF00485"/>
    </source>
</evidence>
<dbReference type="GO" id="GO:0005524">
    <property type="term" value="F:ATP binding"/>
    <property type="evidence" value="ECO:0007669"/>
    <property type="project" value="UniProtKB-KW"/>
</dbReference>
<dbReference type="GO" id="GO:0019253">
    <property type="term" value="P:reductive pentose-phosphate cycle"/>
    <property type="evidence" value="ECO:0007669"/>
    <property type="project" value="UniProtKB-KW"/>
</dbReference>
<keyword evidence="5" id="KW-0113">Calvin cycle</keyword>
<evidence type="ECO:0000256" key="4">
    <source>
        <dbReference type="ARBA" id="ARBA00022531"/>
    </source>
</evidence>
<feature type="transmembrane region" description="Helical" evidence="12">
    <location>
        <begin position="158"/>
        <end position="181"/>
    </location>
</feature>
<name>A0A1I1URM5_9FLAO</name>
<comment type="pathway">
    <text evidence="1">Carbohydrate biosynthesis; Calvin cycle.</text>
</comment>
<evidence type="ECO:0000256" key="11">
    <source>
        <dbReference type="RuleBase" id="RU004082"/>
    </source>
</evidence>
<evidence type="ECO:0000256" key="2">
    <source>
        <dbReference type="ARBA" id="ARBA00009719"/>
    </source>
</evidence>
<dbReference type="Gene3D" id="3.40.50.300">
    <property type="entry name" value="P-loop containing nucleotide triphosphate hydrolases"/>
    <property type="match status" value="1"/>
</dbReference>
<feature type="transmembrane region" description="Helical" evidence="12">
    <location>
        <begin position="230"/>
        <end position="251"/>
    </location>
</feature>
<dbReference type="EC" id="2.7.1.19" evidence="3 11"/>
<evidence type="ECO:0000256" key="3">
    <source>
        <dbReference type="ARBA" id="ARBA00012042"/>
    </source>
</evidence>
<dbReference type="PRINTS" id="PR00478">
    <property type="entry name" value="PHRIBLKINASE"/>
</dbReference>
<sequence>MILKMSNNFKVIVFVKIALLFLFSSAYNDALFQPFLKAFIDNKFVNPWQFYFEHNLNLDSFPYHSFMLLVLTPFSYLSALLNIGMIFKMPLFLADLGILYLLLKFFPSKSNRVYIFYFLNPIVIYSIYIHAQLDIIPTALLLYSIYLLTLNKNRYSAIILGLALATKFHIIIALPLILFYLHKTNKILEIYKYFAISLSVFLFLDLPFLFSEGFMQMVLLNPKQSLIFNSFYHIGAVKILLPIASILLVYFHFYNQNKINHDLLYFYFGLLFTAVIFFIYPGPAWYVWMIPFVAIYFVQNKNKEKSLLLYSAFSLTYLIFFLFFHKSEYADVLFLGRVINLKIENENMANIAFTFLEVILAAIIYAFYKYGIKSNSIYNKHLNLVIGIGGDSGVGKTTLVNNLQSILGDKLLQIEGDGEHKWERGDENWKKFTHLDPKANHIHKQSDAIYGLKHNQTIYRCEYEHSSGKFTEPKKVLPKEFIVIAGLHPFYLPKLRKNIDLKIYIDTDETLRRHWKIIRDIKKRGYSHEKIIEQIENRMTDAEKYIYPQKEFADMVINYFSINEYTIGQEGEAINLGLKITFDANIPIEDILNNLDCSFEWDYNYDLKTQFIKLNEVPNTSFEKVAFQCIENLDEIVSYNCKWEFGYEGFIQLLTLKMISEQLKLENR</sequence>
<keyword evidence="9" id="KW-0067">ATP-binding</keyword>
<evidence type="ECO:0000256" key="5">
    <source>
        <dbReference type="ARBA" id="ARBA00022567"/>
    </source>
</evidence>
<feature type="transmembrane region" description="Helical" evidence="12">
    <location>
        <begin position="115"/>
        <end position="146"/>
    </location>
</feature>
<keyword evidence="12" id="KW-1133">Transmembrane helix</keyword>
<dbReference type="STRING" id="739143.SAMN05216297_111150"/>
<dbReference type="InterPro" id="IPR006082">
    <property type="entry name" value="PRK"/>
</dbReference>
<proteinExistence type="inferred from homology"/>
<feature type="transmembrane region" description="Helical" evidence="12">
    <location>
        <begin position="348"/>
        <end position="368"/>
    </location>
</feature>
<evidence type="ECO:0000256" key="10">
    <source>
        <dbReference type="ARBA" id="ARBA00047663"/>
    </source>
</evidence>
<feature type="transmembrane region" description="Helical" evidence="12">
    <location>
        <begin position="76"/>
        <end position="103"/>
    </location>
</feature>
<dbReference type="GO" id="GO:0008974">
    <property type="term" value="F:phosphoribulokinase activity"/>
    <property type="evidence" value="ECO:0007669"/>
    <property type="project" value="UniProtKB-EC"/>
</dbReference>
<protein>
    <recommendedName>
        <fullName evidence="3 11">Phosphoribulokinase</fullName>
        <ecNumber evidence="3 11">2.7.1.19</ecNumber>
    </recommendedName>
</protein>
<evidence type="ECO:0000256" key="6">
    <source>
        <dbReference type="ARBA" id="ARBA00022679"/>
    </source>
</evidence>
<keyword evidence="12" id="KW-0472">Membrane</keyword>
<dbReference type="OrthoDB" id="9777642at2"/>
<organism evidence="14 15">
    <name type="scientific">Flavobacterium phragmitis</name>
    <dbReference type="NCBI Taxonomy" id="739143"/>
    <lineage>
        <taxon>Bacteria</taxon>
        <taxon>Pseudomonadati</taxon>
        <taxon>Bacteroidota</taxon>
        <taxon>Flavobacteriia</taxon>
        <taxon>Flavobacteriales</taxon>
        <taxon>Flavobacteriaceae</taxon>
        <taxon>Flavobacterium</taxon>
    </lineage>
</organism>
<evidence type="ECO:0000256" key="1">
    <source>
        <dbReference type="ARBA" id="ARBA00005215"/>
    </source>
</evidence>
<evidence type="ECO:0000313" key="14">
    <source>
        <dbReference type="EMBL" id="SFD73437.1"/>
    </source>
</evidence>
<keyword evidence="4" id="KW-0602">Photosynthesis</keyword>
<feature type="transmembrane region" description="Helical" evidence="12">
    <location>
        <begin position="193"/>
        <end position="210"/>
    </location>
</feature>
<reference evidence="15" key="1">
    <citation type="submission" date="2016-10" db="EMBL/GenBank/DDBJ databases">
        <authorList>
            <person name="Varghese N."/>
            <person name="Submissions S."/>
        </authorList>
    </citation>
    <scope>NUCLEOTIDE SEQUENCE [LARGE SCALE GENOMIC DNA]</scope>
    <source>
        <strain evidence="15">CGMCC 1.10370</strain>
    </source>
</reference>
<feature type="transmembrane region" description="Helical" evidence="12">
    <location>
        <begin position="263"/>
        <end position="279"/>
    </location>
</feature>
<dbReference type="InterPro" id="IPR027417">
    <property type="entry name" value="P-loop_NTPase"/>
</dbReference>
<gene>
    <name evidence="14" type="ORF">SAMN05216297_111150</name>
</gene>
<feature type="domain" description="Phosphoribulokinase/uridine kinase" evidence="13">
    <location>
        <begin position="385"/>
        <end position="562"/>
    </location>
</feature>